<name>A0A859FCM7_9BACI</name>
<protein>
    <recommendedName>
        <fullName evidence="16">DNA helicase RecQ</fullName>
        <ecNumber evidence="16">5.6.2.4</ecNumber>
    </recommendedName>
</protein>
<evidence type="ECO:0000256" key="13">
    <source>
        <dbReference type="ARBA" id="ARBA00023204"/>
    </source>
</evidence>
<proteinExistence type="inferred from homology"/>
<dbReference type="InterPro" id="IPR029491">
    <property type="entry name" value="Helicase_HTH"/>
</dbReference>
<comment type="cofactor">
    <cofactor evidence="1">
        <name>Mg(2+)</name>
        <dbReference type="ChEBI" id="CHEBI:18420"/>
    </cofactor>
</comment>
<dbReference type="Pfam" id="PF09382">
    <property type="entry name" value="RQC"/>
    <property type="match status" value="1"/>
</dbReference>
<dbReference type="EC" id="5.6.2.4" evidence="16"/>
<dbReference type="KEGG" id="psua:FLK61_27715"/>
<dbReference type="InterPro" id="IPR010997">
    <property type="entry name" value="HRDC-like_sf"/>
</dbReference>
<dbReference type="InterPro" id="IPR027417">
    <property type="entry name" value="P-loop_NTPase"/>
</dbReference>
<evidence type="ECO:0000313" key="21">
    <source>
        <dbReference type="Proteomes" id="UP000318138"/>
    </source>
</evidence>
<gene>
    <name evidence="20" type="primary">recQ</name>
    <name evidence="20" type="ORF">FLK61_27715</name>
</gene>
<dbReference type="GO" id="GO:0009378">
    <property type="term" value="F:four-way junction helicase activity"/>
    <property type="evidence" value="ECO:0007669"/>
    <property type="project" value="TreeGrafter"/>
</dbReference>
<dbReference type="EMBL" id="CP041372">
    <property type="protein sequence ID" value="QKS70541.1"/>
    <property type="molecule type" value="Genomic_DNA"/>
</dbReference>
<evidence type="ECO:0000256" key="5">
    <source>
        <dbReference type="ARBA" id="ARBA00022741"/>
    </source>
</evidence>
<dbReference type="PANTHER" id="PTHR13710">
    <property type="entry name" value="DNA HELICASE RECQ FAMILY MEMBER"/>
    <property type="match status" value="1"/>
</dbReference>
<evidence type="ECO:0000256" key="15">
    <source>
        <dbReference type="ARBA" id="ARBA00034617"/>
    </source>
</evidence>
<dbReference type="GO" id="GO:0006310">
    <property type="term" value="P:DNA recombination"/>
    <property type="evidence" value="ECO:0007669"/>
    <property type="project" value="UniProtKB-UniRule"/>
</dbReference>
<sequence length="700" mass="79073">MLDQAQLKLQQHYGYDAFRPGQHRILEFVFKGHPTMGIMPTGGGKSICYQIPSLLLPGITLVISPLISLMKDQVDELAEAGIDATFINSSLSASEVSARLDEVNLGLQKLIYIAPERLESPSFMRMLQKLPISLVAVDEAHCLSQWGHDFRPSYLRIPELLNTLPKVPPVLALTATATPEVTQDVCRALSIDPDHVVQTGFSRENLAFHVVKGVDRDEYMKSYITQSGESGIIYCATRKEVERIHDYLKKANVSVGKYHGGMSQEDRQKMQELFVYDVTKVMVATNAFGMGINKSNVRFVFHRQMPRNMESFYQEAGRAGRDGAPSECMLLFSPQDIRIQQFLIDQSMMDERRKEQEYRKLQAMTSFAHTEDCLQNYILQYFGESPAEPCGRCSECVDDRTSVDITREAQMIFSCVRRMGERFGKTMVAQVLTGSNNKKVKDLKLDTLPTFGLMKNRSQKEVAQLIDFLAASDYLALTGGNYPVLQLTDLAVPVLKGQESVAKKEEKHQVRVTQDHPLFETLRGVRTELAREHAVAPYMVFSDQTLHELCRQLPTDEHAMLQVKGVGQMKIETYGQPFLDAILVYVEENEMAKPQQEILSNDKKQKSYMVTAELYVDGTPVEEIMKLRDIKEVTVKSHLLEAYEDGVSIELSPLFEAKHVDLIKRAINDVGLEEGMKPVKEALPEEVDYFTIKLVANGYV</sequence>
<dbReference type="InterPro" id="IPR036388">
    <property type="entry name" value="WH-like_DNA-bd_sf"/>
</dbReference>
<comment type="cofactor">
    <cofactor evidence="2">
        <name>Zn(2+)</name>
        <dbReference type="ChEBI" id="CHEBI:29105"/>
    </cofactor>
</comment>
<dbReference type="SUPFAM" id="SSF46785">
    <property type="entry name" value="Winged helix' DNA-binding domain"/>
    <property type="match status" value="1"/>
</dbReference>
<dbReference type="GO" id="GO:0043590">
    <property type="term" value="C:bacterial nucleoid"/>
    <property type="evidence" value="ECO:0007669"/>
    <property type="project" value="TreeGrafter"/>
</dbReference>
<dbReference type="SUPFAM" id="SSF47819">
    <property type="entry name" value="HRDC-like"/>
    <property type="match status" value="1"/>
</dbReference>
<feature type="domain" description="Helicase ATP-binding" evidence="18">
    <location>
        <begin position="26"/>
        <end position="195"/>
    </location>
</feature>
<dbReference type="Proteomes" id="UP000318138">
    <property type="component" value="Chromosome"/>
</dbReference>
<keyword evidence="11" id="KW-0238">DNA-binding</keyword>
<dbReference type="CDD" id="cd17920">
    <property type="entry name" value="DEXHc_RecQ"/>
    <property type="match status" value="1"/>
</dbReference>
<keyword evidence="8 20" id="KW-0347">Helicase</keyword>
<dbReference type="InterPro" id="IPR004589">
    <property type="entry name" value="DNA_helicase_ATP-dep_RecQ"/>
</dbReference>
<reference evidence="21" key="1">
    <citation type="submission" date="2019-07" db="EMBL/GenBank/DDBJ databases">
        <title>Bacillus alkalisoli sp. nov. isolated from saline soil.</title>
        <authorList>
            <person name="Sun J.-Q."/>
            <person name="Xu L."/>
        </authorList>
    </citation>
    <scope>NUCLEOTIDE SEQUENCE [LARGE SCALE GENOMIC DNA]</scope>
    <source>
        <strain evidence="21">M4U3P1</strain>
    </source>
</reference>
<keyword evidence="10" id="KW-0067">ATP-binding</keyword>
<dbReference type="Pfam" id="PF00270">
    <property type="entry name" value="DEAD"/>
    <property type="match status" value="1"/>
</dbReference>
<keyword evidence="14" id="KW-0413">Isomerase</keyword>
<dbReference type="InterPro" id="IPR044876">
    <property type="entry name" value="HRDC_dom_sf"/>
</dbReference>
<feature type="domain" description="HRDC" evidence="17">
    <location>
        <begin position="512"/>
        <end position="592"/>
    </location>
</feature>
<feature type="domain" description="Helicase C-terminal" evidence="19">
    <location>
        <begin position="215"/>
        <end position="365"/>
    </location>
</feature>
<dbReference type="InterPro" id="IPR002121">
    <property type="entry name" value="HRDC_dom"/>
</dbReference>
<dbReference type="Gene3D" id="3.40.50.300">
    <property type="entry name" value="P-loop containing nucleotide triphosphate hydrolases"/>
    <property type="match status" value="2"/>
</dbReference>
<evidence type="ECO:0000256" key="14">
    <source>
        <dbReference type="ARBA" id="ARBA00023235"/>
    </source>
</evidence>
<dbReference type="SMART" id="SM00487">
    <property type="entry name" value="DEXDc"/>
    <property type="match status" value="1"/>
</dbReference>
<dbReference type="AlphaFoldDB" id="A0A859FCM7"/>
<dbReference type="InterPro" id="IPR011545">
    <property type="entry name" value="DEAD/DEAH_box_helicase_dom"/>
</dbReference>
<evidence type="ECO:0000256" key="8">
    <source>
        <dbReference type="ARBA" id="ARBA00022806"/>
    </source>
</evidence>
<dbReference type="GO" id="GO:0003677">
    <property type="term" value="F:DNA binding"/>
    <property type="evidence" value="ECO:0007669"/>
    <property type="project" value="UniProtKB-KW"/>
</dbReference>
<keyword evidence="4" id="KW-0479">Metal-binding</keyword>
<evidence type="ECO:0000256" key="4">
    <source>
        <dbReference type="ARBA" id="ARBA00022723"/>
    </source>
</evidence>
<dbReference type="InterPro" id="IPR036390">
    <property type="entry name" value="WH_DNA-bd_sf"/>
</dbReference>
<dbReference type="GO" id="GO:0009432">
    <property type="term" value="P:SOS response"/>
    <property type="evidence" value="ECO:0007669"/>
    <property type="project" value="UniProtKB-UniRule"/>
</dbReference>
<evidence type="ECO:0000256" key="7">
    <source>
        <dbReference type="ARBA" id="ARBA00022801"/>
    </source>
</evidence>
<dbReference type="InterPro" id="IPR014001">
    <property type="entry name" value="Helicase_ATP-bd"/>
</dbReference>
<dbReference type="NCBIfam" id="TIGR00614">
    <property type="entry name" value="recQ_fam"/>
    <property type="match status" value="1"/>
</dbReference>
<keyword evidence="6" id="KW-0227">DNA damage</keyword>
<dbReference type="NCBIfam" id="TIGR01389">
    <property type="entry name" value="recQ"/>
    <property type="match status" value="1"/>
</dbReference>
<dbReference type="Pfam" id="PF14493">
    <property type="entry name" value="HTH_40"/>
    <property type="match status" value="1"/>
</dbReference>
<keyword evidence="7 20" id="KW-0378">Hydrolase</keyword>
<dbReference type="GO" id="GO:0043138">
    <property type="term" value="F:3'-5' DNA helicase activity"/>
    <property type="evidence" value="ECO:0007669"/>
    <property type="project" value="UniProtKB-EC"/>
</dbReference>
<dbReference type="RefSeq" id="WP_176008577.1">
    <property type="nucleotide sequence ID" value="NZ_CP041372.2"/>
</dbReference>
<evidence type="ECO:0000256" key="12">
    <source>
        <dbReference type="ARBA" id="ARBA00023172"/>
    </source>
</evidence>
<evidence type="ECO:0000256" key="11">
    <source>
        <dbReference type="ARBA" id="ARBA00023125"/>
    </source>
</evidence>
<comment type="catalytic activity">
    <reaction evidence="15">
        <text>Couples ATP hydrolysis with the unwinding of duplex DNA by translocating in the 3'-5' direction.</text>
        <dbReference type="EC" id="5.6.2.4"/>
    </reaction>
</comment>
<dbReference type="Pfam" id="PF00271">
    <property type="entry name" value="Helicase_C"/>
    <property type="match status" value="1"/>
</dbReference>
<evidence type="ECO:0000256" key="3">
    <source>
        <dbReference type="ARBA" id="ARBA00005446"/>
    </source>
</evidence>
<evidence type="ECO:0000259" key="19">
    <source>
        <dbReference type="PROSITE" id="PS51194"/>
    </source>
</evidence>
<dbReference type="PANTHER" id="PTHR13710:SF105">
    <property type="entry name" value="ATP-DEPENDENT DNA HELICASE Q1"/>
    <property type="match status" value="1"/>
</dbReference>
<dbReference type="GO" id="GO:0006281">
    <property type="term" value="P:DNA repair"/>
    <property type="evidence" value="ECO:0007669"/>
    <property type="project" value="UniProtKB-KW"/>
</dbReference>
<dbReference type="GO" id="GO:0030894">
    <property type="term" value="C:replisome"/>
    <property type="evidence" value="ECO:0007669"/>
    <property type="project" value="TreeGrafter"/>
</dbReference>
<dbReference type="InterPro" id="IPR006293">
    <property type="entry name" value="DNA_helicase_ATP-dep_RecQ_bac"/>
</dbReference>
<evidence type="ECO:0000259" key="17">
    <source>
        <dbReference type="PROSITE" id="PS50967"/>
    </source>
</evidence>
<keyword evidence="12" id="KW-0233">DNA recombination</keyword>
<dbReference type="InterPro" id="IPR032284">
    <property type="entry name" value="RecQ_Zn-bd"/>
</dbReference>
<comment type="similarity">
    <text evidence="3">Belongs to the helicase family. RecQ subfamily.</text>
</comment>
<evidence type="ECO:0000313" key="20">
    <source>
        <dbReference type="EMBL" id="QKS70541.1"/>
    </source>
</evidence>
<dbReference type="Gene3D" id="1.10.150.80">
    <property type="entry name" value="HRDC domain"/>
    <property type="match status" value="1"/>
</dbReference>
<evidence type="ECO:0000256" key="16">
    <source>
        <dbReference type="NCBIfam" id="TIGR01389"/>
    </source>
</evidence>
<dbReference type="SMART" id="SM00956">
    <property type="entry name" value="RQC"/>
    <property type="match status" value="1"/>
</dbReference>
<keyword evidence="21" id="KW-1185">Reference proteome</keyword>
<dbReference type="SUPFAM" id="SSF52540">
    <property type="entry name" value="P-loop containing nucleoside triphosphate hydrolases"/>
    <property type="match status" value="1"/>
</dbReference>
<keyword evidence="9" id="KW-0862">Zinc</keyword>
<dbReference type="InterPro" id="IPR018982">
    <property type="entry name" value="RQC_domain"/>
</dbReference>
<dbReference type="GO" id="GO:0005737">
    <property type="term" value="C:cytoplasm"/>
    <property type="evidence" value="ECO:0007669"/>
    <property type="project" value="TreeGrafter"/>
</dbReference>
<dbReference type="GO" id="GO:0016787">
    <property type="term" value="F:hydrolase activity"/>
    <property type="evidence" value="ECO:0007669"/>
    <property type="project" value="UniProtKB-KW"/>
</dbReference>
<dbReference type="GO" id="GO:0005524">
    <property type="term" value="F:ATP binding"/>
    <property type="evidence" value="ECO:0007669"/>
    <property type="project" value="UniProtKB-KW"/>
</dbReference>
<dbReference type="PROSITE" id="PS51192">
    <property type="entry name" value="HELICASE_ATP_BIND_1"/>
    <property type="match status" value="1"/>
</dbReference>
<keyword evidence="13" id="KW-0234">DNA repair</keyword>
<evidence type="ECO:0000256" key="2">
    <source>
        <dbReference type="ARBA" id="ARBA00001947"/>
    </source>
</evidence>
<dbReference type="SMART" id="SM00490">
    <property type="entry name" value="HELICc"/>
    <property type="match status" value="1"/>
</dbReference>
<evidence type="ECO:0000256" key="10">
    <source>
        <dbReference type="ARBA" id="ARBA00022840"/>
    </source>
</evidence>
<dbReference type="InterPro" id="IPR001650">
    <property type="entry name" value="Helicase_C-like"/>
</dbReference>
<evidence type="ECO:0000259" key="18">
    <source>
        <dbReference type="PROSITE" id="PS51192"/>
    </source>
</evidence>
<dbReference type="SMART" id="SM00341">
    <property type="entry name" value="HRDC"/>
    <property type="match status" value="1"/>
</dbReference>
<accession>A0A859FCM7</accession>
<evidence type="ECO:0000256" key="1">
    <source>
        <dbReference type="ARBA" id="ARBA00001946"/>
    </source>
</evidence>
<dbReference type="Pfam" id="PF00570">
    <property type="entry name" value="HRDC"/>
    <property type="match status" value="1"/>
</dbReference>
<dbReference type="Gene3D" id="1.10.10.10">
    <property type="entry name" value="Winged helix-like DNA-binding domain superfamily/Winged helix DNA-binding domain"/>
    <property type="match status" value="1"/>
</dbReference>
<dbReference type="GO" id="GO:0046872">
    <property type="term" value="F:metal ion binding"/>
    <property type="evidence" value="ECO:0007669"/>
    <property type="project" value="UniProtKB-KW"/>
</dbReference>
<dbReference type="Pfam" id="PF16124">
    <property type="entry name" value="RecQ_Zn_bind"/>
    <property type="match status" value="1"/>
</dbReference>
<dbReference type="PROSITE" id="PS50967">
    <property type="entry name" value="HRDC"/>
    <property type="match status" value="1"/>
</dbReference>
<organism evidence="20 21">
    <name type="scientific">Paenalkalicoccus suaedae</name>
    <dbReference type="NCBI Taxonomy" id="2592382"/>
    <lineage>
        <taxon>Bacteria</taxon>
        <taxon>Bacillati</taxon>
        <taxon>Bacillota</taxon>
        <taxon>Bacilli</taxon>
        <taxon>Bacillales</taxon>
        <taxon>Bacillaceae</taxon>
        <taxon>Paenalkalicoccus</taxon>
    </lineage>
</organism>
<dbReference type="FunFam" id="3.40.50.300:FF:001389">
    <property type="entry name" value="ATP-dependent DNA helicase RecQ"/>
    <property type="match status" value="1"/>
</dbReference>
<evidence type="ECO:0000256" key="9">
    <source>
        <dbReference type="ARBA" id="ARBA00022833"/>
    </source>
</evidence>
<dbReference type="PROSITE" id="PS51194">
    <property type="entry name" value="HELICASE_CTER"/>
    <property type="match status" value="1"/>
</dbReference>
<keyword evidence="5" id="KW-0547">Nucleotide-binding</keyword>
<evidence type="ECO:0000256" key="6">
    <source>
        <dbReference type="ARBA" id="ARBA00022763"/>
    </source>
</evidence>
<dbReference type="GO" id="GO:0006260">
    <property type="term" value="P:DNA replication"/>
    <property type="evidence" value="ECO:0007669"/>
    <property type="project" value="InterPro"/>
</dbReference>